<evidence type="ECO:0000256" key="6">
    <source>
        <dbReference type="PROSITE-ProRule" id="PRU00182"/>
    </source>
</evidence>
<dbReference type="NCBIfam" id="TIGR00093">
    <property type="entry name" value="pseudouridine synthase"/>
    <property type="match status" value="1"/>
</dbReference>
<dbReference type="InterPro" id="IPR042092">
    <property type="entry name" value="PsdUridine_s_RsuA/RluB/E/F_cat"/>
</dbReference>
<dbReference type="RefSeq" id="WP_150278739.1">
    <property type="nucleotide sequence ID" value="NZ_BMFF01000006.1"/>
</dbReference>
<keyword evidence="10" id="KW-1185">Reference proteome</keyword>
<dbReference type="CDD" id="cd00165">
    <property type="entry name" value="S4"/>
    <property type="match status" value="1"/>
</dbReference>
<keyword evidence="2 6" id="KW-0694">RNA-binding</keyword>
<evidence type="ECO:0000313" key="10">
    <source>
        <dbReference type="Proteomes" id="UP000638188"/>
    </source>
</evidence>
<comment type="function">
    <text evidence="5">Responsible for synthesis of pseudouridine from uracil-516 in 16S ribosomal RNA.</text>
</comment>
<comment type="catalytic activity">
    <reaction evidence="4">
        <text>uridine(516) in 16S rRNA = pseudouridine(516) in 16S rRNA</text>
        <dbReference type="Rhea" id="RHEA:38867"/>
        <dbReference type="Rhea" id="RHEA-COMP:10089"/>
        <dbReference type="Rhea" id="RHEA-COMP:10090"/>
        <dbReference type="ChEBI" id="CHEBI:65314"/>
        <dbReference type="ChEBI" id="CHEBI:65315"/>
        <dbReference type="EC" id="5.4.99.19"/>
    </reaction>
</comment>
<dbReference type="EC" id="5.4.99.-" evidence="7"/>
<dbReference type="InterPro" id="IPR020094">
    <property type="entry name" value="TruA/RsuA/RluB/E/F_N"/>
</dbReference>
<evidence type="ECO:0000256" key="3">
    <source>
        <dbReference type="ARBA" id="ARBA00023235"/>
    </source>
</evidence>
<evidence type="ECO:0000313" key="9">
    <source>
        <dbReference type="EMBL" id="GGD07916.1"/>
    </source>
</evidence>
<evidence type="ECO:0000259" key="8">
    <source>
        <dbReference type="SMART" id="SM00363"/>
    </source>
</evidence>
<dbReference type="PROSITE" id="PS50889">
    <property type="entry name" value="S4"/>
    <property type="match status" value="1"/>
</dbReference>
<dbReference type="SMART" id="SM00363">
    <property type="entry name" value="S4"/>
    <property type="match status" value="1"/>
</dbReference>
<evidence type="ECO:0000256" key="2">
    <source>
        <dbReference type="ARBA" id="ARBA00022884"/>
    </source>
</evidence>
<dbReference type="Proteomes" id="UP000638188">
    <property type="component" value="Unassembled WGS sequence"/>
</dbReference>
<dbReference type="InterPro" id="IPR036986">
    <property type="entry name" value="S4_RNA-bd_sf"/>
</dbReference>
<dbReference type="InterPro" id="IPR020103">
    <property type="entry name" value="PsdUridine_synth_cat_dom_sf"/>
</dbReference>
<dbReference type="InterPro" id="IPR006145">
    <property type="entry name" value="PsdUridine_synth_RsuA/RluA"/>
</dbReference>
<proteinExistence type="inferred from homology"/>
<reference evidence="10" key="1">
    <citation type="journal article" date="2019" name="Int. J. Syst. Evol. Microbiol.">
        <title>The Global Catalogue of Microorganisms (GCM) 10K type strain sequencing project: providing services to taxonomists for standard genome sequencing and annotation.</title>
        <authorList>
            <consortium name="The Broad Institute Genomics Platform"/>
            <consortium name="The Broad Institute Genome Sequencing Center for Infectious Disease"/>
            <person name="Wu L."/>
            <person name="Ma J."/>
        </authorList>
    </citation>
    <scope>NUCLEOTIDE SEQUENCE [LARGE SCALE GENOMIC DNA]</scope>
    <source>
        <strain evidence="10">CGMCC 1.12482</strain>
    </source>
</reference>
<feature type="domain" description="RNA-binding S4" evidence="8">
    <location>
        <begin position="1"/>
        <end position="61"/>
    </location>
</feature>
<name>A0ABQ1PZU1_9GAMM</name>
<evidence type="ECO:0000256" key="4">
    <source>
        <dbReference type="ARBA" id="ARBA00036749"/>
    </source>
</evidence>
<dbReference type="InterPro" id="IPR002942">
    <property type="entry name" value="S4_RNA-bd"/>
</dbReference>
<dbReference type="EMBL" id="BMFF01000006">
    <property type="protein sequence ID" value="GGD07916.1"/>
    <property type="molecule type" value="Genomic_DNA"/>
</dbReference>
<protein>
    <recommendedName>
        <fullName evidence="7">Pseudouridine synthase</fullName>
        <ecNumber evidence="7">5.4.99.-</ecNumber>
    </recommendedName>
</protein>
<dbReference type="Gene3D" id="3.30.70.1560">
    <property type="entry name" value="Alpha-L RNA-binding motif"/>
    <property type="match status" value="1"/>
</dbReference>
<dbReference type="PROSITE" id="PS01149">
    <property type="entry name" value="PSI_RSU"/>
    <property type="match status" value="1"/>
</dbReference>
<dbReference type="Pfam" id="PF00849">
    <property type="entry name" value="PseudoU_synth_2"/>
    <property type="match status" value="1"/>
</dbReference>
<evidence type="ECO:0000256" key="7">
    <source>
        <dbReference type="RuleBase" id="RU003887"/>
    </source>
</evidence>
<dbReference type="Pfam" id="PF01479">
    <property type="entry name" value="S4"/>
    <property type="match status" value="1"/>
</dbReference>
<dbReference type="CDD" id="cd02553">
    <property type="entry name" value="PseudoU_synth_RsuA"/>
    <property type="match status" value="1"/>
</dbReference>
<dbReference type="Gene3D" id="3.10.290.10">
    <property type="entry name" value="RNA-binding S4 domain"/>
    <property type="match status" value="1"/>
</dbReference>
<sequence>MRLDRLISNFPEYSHRSARQLIACGRVQVNGQTVRDTQATVDRFAAVSIDAQPLRGGYASIYLMLHKPTGYLSATSDDTHPTVLDLVSPELHPRLHIGGRLDRNSSGLLLLTNDGLWSRRVTEPRIKTPKVYHVTTAMPIRDDDIIRFAEGIHFVFEDLTTSPAQLERLGGCKAQVTIYEGRYHQIKRMFHAVGNRVTALHRISMGSILLDPTLQPGEYRSLTQAEVASV</sequence>
<dbReference type="Gene3D" id="3.30.70.580">
    <property type="entry name" value="Pseudouridine synthase I, catalytic domain, N-terminal subdomain"/>
    <property type="match status" value="1"/>
</dbReference>
<evidence type="ECO:0000256" key="1">
    <source>
        <dbReference type="ARBA" id="ARBA00008348"/>
    </source>
</evidence>
<evidence type="ECO:0000256" key="5">
    <source>
        <dbReference type="ARBA" id="ARBA00037590"/>
    </source>
</evidence>
<dbReference type="SUPFAM" id="SSF55120">
    <property type="entry name" value="Pseudouridine synthase"/>
    <property type="match status" value="1"/>
</dbReference>
<comment type="similarity">
    <text evidence="1 7">Belongs to the pseudouridine synthase RsuA family.</text>
</comment>
<dbReference type="PANTHER" id="PTHR47683">
    <property type="entry name" value="PSEUDOURIDINE SYNTHASE FAMILY PROTEIN-RELATED"/>
    <property type="match status" value="1"/>
</dbReference>
<dbReference type="InterPro" id="IPR018496">
    <property type="entry name" value="PsdUridine_synth_RsuA/RluB_CS"/>
</dbReference>
<keyword evidence="3 7" id="KW-0413">Isomerase</keyword>
<dbReference type="SUPFAM" id="SSF55174">
    <property type="entry name" value="Alpha-L RNA-binding motif"/>
    <property type="match status" value="1"/>
</dbReference>
<comment type="caution">
    <text evidence="9">The sequence shown here is derived from an EMBL/GenBank/DDBJ whole genome shotgun (WGS) entry which is preliminary data.</text>
</comment>
<accession>A0ABQ1PZU1</accession>
<gene>
    <name evidence="9" type="ORF">GCM10007418_28710</name>
</gene>
<dbReference type="InterPro" id="IPR050343">
    <property type="entry name" value="RsuA_PseudoU_synthase"/>
</dbReference>
<organism evidence="9 10">
    <name type="scientific">Halopseudomonas salina</name>
    <dbReference type="NCBI Taxonomy" id="1323744"/>
    <lineage>
        <taxon>Bacteria</taxon>
        <taxon>Pseudomonadati</taxon>
        <taxon>Pseudomonadota</taxon>
        <taxon>Gammaproteobacteria</taxon>
        <taxon>Pseudomonadales</taxon>
        <taxon>Pseudomonadaceae</taxon>
        <taxon>Halopseudomonas</taxon>
    </lineage>
</organism>
<dbReference type="PANTHER" id="PTHR47683:SF4">
    <property type="entry name" value="PSEUDOURIDINE SYNTHASE"/>
    <property type="match status" value="1"/>
</dbReference>
<dbReference type="InterPro" id="IPR000748">
    <property type="entry name" value="PsdUridine_synth_RsuA/RluB/E/F"/>
</dbReference>